<dbReference type="EMBL" id="JBBKYA010000005">
    <property type="protein sequence ID" value="MFD3276612.1"/>
    <property type="molecule type" value="Genomic_DNA"/>
</dbReference>
<name>A0ABW6D3M7_9BACT</name>
<protein>
    <submittedName>
        <fullName evidence="1">Uncharacterized protein</fullName>
    </submittedName>
</protein>
<gene>
    <name evidence="1" type="ORF">SKC38_10270</name>
</gene>
<proteinExistence type="predicted"/>
<comment type="caution">
    <text evidence="1">The sequence shown here is derived from an EMBL/GenBank/DDBJ whole genome shotgun (WGS) entry which is preliminary data.</text>
</comment>
<evidence type="ECO:0000313" key="2">
    <source>
        <dbReference type="Proteomes" id="UP001598114"/>
    </source>
</evidence>
<dbReference type="RefSeq" id="WP_377977058.1">
    <property type="nucleotide sequence ID" value="NZ_JBBKYA010000005.1"/>
</dbReference>
<reference evidence="1 2" key="1">
    <citation type="submission" date="2024-03" db="EMBL/GenBank/DDBJ databases">
        <title>Aquirufa genome sequencing.</title>
        <authorList>
            <person name="Pitt A."/>
            <person name="Hahn M.W."/>
        </authorList>
    </citation>
    <scope>NUCLEOTIDE SEQUENCE [LARGE SCALE GENOMIC DNA]</scope>
    <source>
        <strain evidence="1 2">PLAD-142S6K</strain>
    </source>
</reference>
<dbReference type="Proteomes" id="UP001598114">
    <property type="component" value="Unassembled WGS sequence"/>
</dbReference>
<sequence>MKNQFTISAAYQWANSKSDSTNSEKAIKKIAEMIKNRFSNNENGKHNYNVNFRRLRASAGRTMLESIYKRIENSQVVIIDITRPNSNVFIEAGIAIALSKKHAFLSVYFIKEVNVSDDLLLNLPSDLQGYFISGYKMDKSGEAIFQDSLSLRMSIESDVKEYFNAFEKQFDSIDEITDNDIVNLNSKSEN</sequence>
<evidence type="ECO:0000313" key="1">
    <source>
        <dbReference type="EMBL" id="MFD3276612.1"/>
    </source>
</evidence>
<dbReference type="Gene3D" id="3.40.50.450">
    <property type="match status" value="1"/>
</dbReference>
<keyword evidence="2" id="KW-1185">Reference proteome</keyword>
<accession>A0ABW6D3M7</accession>
<organism evidence="1 2">
    <name type="scientific">Aquirufa echingensis</name>
    <dbReference type="NCBI Taxonomy" id="3096516"/>
    <lineage>
        <taxon>Bacteria</taxon>
        <taxon>Pseudomonadati</taxon>
        <taxon>Bacteroidota</taxon>
        <taxon>Cytophagia</taxon>
        <taxon>Cytophagales</taxon>
        <taxon>Flectobacillaceae</taxon>
        <taxon>Aquirufa</taxon>
    </lineage>
</organism>